<evidence type="ECO:0000313" key="4">
    <source>
        <dbReference type="Proteomes" id="UP000317265"/>
    </source>
</evidence>
<dbReference type="InterPro" id="IPR004347">
    <property type="entry name" value="Pup_ligase/deamidase"/>
</dbReference>
<name>A0A520KFG1_9CREN</name>
<dbReference type="GO" id="GO:0005524">
    <property type="term" value="F:ATP binding"/>
    <property type="evidence" value="ECO:0007669"/>
    <property type="project" value="TreeGrafter"/>
</dbReference>
<evidence type="ECO:0000313" key="3">
    <source>
        <dbReference type="Proteomes" id="UP000316080"/>
    </source>
</evidence>
<gene>
    <name evidence="2" type="ORF">DSO09_06160</name>
    <name evidence="1" type="ORF">EF809_03290</name>
</gene>
<dbReference type="GO" id="GO:0010498">
    <property type="term" value="P:proteasomal protein catabolic process"/>
    <property type="evidence" value="ECO:0007669"/>
    <property type="project" value="InterPro"/>
</dbReference>
<dbReference type="EMBL" id="RXIH01000027">
    <property type="protein sequence ID" value="RZN56216.1"/>
    <property type="molecule type" value="Genomic_DNA"/>
</dbReference>
<accession>A0A520KFG1</accession>
<evidence type="ECO:0000313" key="1">
    <source>
        <dbReference type="EMBL" id="RZN56216.1"/>
    </source>
</evidence>
<dbReference type="Proteomes" id="UP000317265">
    <property type="component" value="Unassembled WGS sequence"/>
</dbReference>
<dbReference type="PANTHER" id="PTHR42307:SF2">
    <property type="entry name" value="PUP DEAMIDASE_DEPUPYLASE"/>
    <property type="match status" value="1"/>
</dbReference>
<proteinExistence type="predicted"/>
<dbReference type="AlphaFoldDB" id="A0A520KFG1"/>
<organism evidence="1 3">
    <name type="scientific">Thermoproteota archaeon</name>
    <dbReference type="NCBI Taxonomy" id="2056631"/>
    <lineage>
        <taxon>Archaea</taxon>
        <taxon>Thermoproteota</taxon>
    </lineage>
</organism>
<dbReference type="PANTHER" id="PTHR42307">
    <property type="entry name" value="PUP DEAMIDASE/DEPUPYLASE"/>
    <property type="match status" value="1"/>
</dbReference>
<dbReference type="GO" id="GO:0019941">
    <property type="term" value="P:modification-dependent protein catabolic process"/>
    <property type="evidence" value="ECO:0007669"/>
    <property type="project" value="InterPro"/>
</dbReference>
<protein>
    <submittedName>
        <fullName evidence="1">Uncharacterized protein</fullName>
    </submittedName>
</protein>
<dbReference type="GO" id="GO:0070490">
    <property type="term" value="P:protein pupylation"/>
    <property type="evidence" value="ECO:0007669"/>
    <property type="project" value="TreeGrafter"/>
</dbReference>
<sequence length="454" mass="53023">MKIWQGVEVEYCVPYINRKNYVNELLESLRNYKIPLKNISPFLMKGDGKYTQFLINGGRAYGDISSTPGVYDILEITTPECPNPFYTLAYEKATEVYARIASDEFERISGMRIHCYKISVVKSEYEYTTRGLHESYLVERKAFEDKIMELIPYLVIRQIFTGAGGYYFGRFLISPRQMFMKSIFAEKIFGNWPLIAERDEPHADPKYKRLQITNGEGARTEWTIFMRQAITSYIIKAIELGLIKELPRIKDPIEAAKLIAISPEGDWSLELENGKEIKALEILSYYLEGIEKLFMNEEIDDYDRYALKEFKFILKKLEEGDFESLKNRIEWIVKLEILENNFNKYFEGNGNEEEKIIANNQFCAVTDGTFERIQEEMNLITLLKDEDLSKAVLFPPENSRAHARIKIAQILKDKLDDIGWSYIIINGNRYHMLELDGWNDEKISKFLNEIISIL</sequence>
<dbReference type="Proteomes" id="UP000316080">
    <property type="component" value="Unassembled WGS sequence"/>
</dbReference>
<dbReference type="Pfam" id="PF03136">
    <property type="entry name" value="Pup_ligase"/>
    <property type="match status" value="1"/>
</dbReference>
<dbReference type="EMBL" id="QNVI01000064">
    <property type="protein sequence ID" value="TDA37761.1"/>
    <property type="molecule type" value="Genomic_DNA"/>
</dbReference>
<reference evidence="1 3" key="2">
    <citation type="journal article" date="2019" name="Nat. Microbiol.">
        <title>Wide diversity of methane and short-chain alkane metabolisms in uncultured archaea.</title>
        <authorList>
            <person name="Borrel G."/>
            <person name="Adam P.S."/>
            <person name="McKay L.J."/>
            <person name="Chen L.X."/>
            <person name="Sierra-Garcia I.N."/>
            <person name="Sieber C.M."/>
            <person name="Letourneur Q."/>
            <person name="Ghozlane A."/>
            <person name="Andersen G.L."/>
            <person name="Li W.J."/>
            <person name="Hallam S.J."/>
            <person name="Muyzer G."/>
            <person name="de Oliveira V.M."/>
            <person name="Inskeep W.P."/>
            <person name="Banfield J.F."/>
            <person name="Gribaldo S."/>
        </authorList>
    </citation>
    <scope>NUCLEOTIDE SEQUENCE [LARGE SCALE GENOMIC DNA]</scope>
    <source>
        <strain evidence="1">Verst-YHS</strain>
    </source>
</reference>
<comment type="caution">
    <text evidence="1">The sequence shown here is derived from an EMBL/GenBank/DDBJ whole genome shotgun (WGS) entry which is preliminary data.</text>
</comment>
<evidence type="ECO:0000313" key="2">
    <source>
        <dbReference type="EMBL" id="TDA37761.1"/>
    </source>
</evidence>
<reference evidence="2 4" key="1">
    <citation type="journal article" date="2019" name="Nat. Microbiol.">
        <title>Expanding anaerobic alkane metabolism in the domain of Archaea.</title>
        <authorList>
            <person name="Wang Y."/>
            <person name="Wegener G."/>
            <person name="Hou J."/>
            <person name="Wang F."/>
            <person name="Xiao X."/>
        </authorList>
    </citation>
    <scope>NUCLEOTIDE SEQUENCE [LARGE SCALE GENOMIC DNA]</scope>
    <source>
        <strain evidence="2">WYZ-LMO11</strain>
    </source>
</reference>